<dbReference type="RefSeq" id="WP_095402327.1">
    <property type="nucleotide sequence ID" value="NZ_NQMX01000034.1"/>
</dbReference>
<dbReference type="PANTHER" id="PTHR37089">
    <property type="entry name" value="PROTEIN U-RELATED"/>
    <property type="match status" value="1"/>
</dbReference>
<dbReference type="AlphaFoldDB" id="A0AB74DDE9"/>
<reference evidence="3 4" key="1">
    <citation type="submission" date="2018-08" db="EMBL/GenBank/DDBJ databases">
        <title>Comparative analysis of Burkholderia isolates from Puerto Rico.</title>
        <authorList>
            <person name="Hall C."/>
            <person name="Sahl J."/>
            <person name="Wagner D."/>
        </authorList>
    </citation>
    <scope>NUCLEOTIDE SEQUENCE [LARGE SCALE GENOMIC DNA]</scope>
    <source>
        <strain evidence="3 4">Bp8964</strain>
    </source>
</reference>
<comment type="caution">
    <text evidence="3">The sequence shown here is derived from an EMBL/GenBank/DDBJ whole genome shotgun (WGS) entry which is preliminary data.</text>
</comment>
<gene>
    <name evidence="3" type="ORF">DF015_03490</name>
</gene>
<evidence type="ECO:0000256" key="1">
    <source>
        <dbReference type="SAM" id="SignalP"/>
    </source>
</evidence>
<name>A0AB74DDE9_9BURK</name>
<dbReference type="InterPro" id="IPR007893">
    <property type="entry name" value="Spore_coat_U/FanG"/>
</dbReference>
<dbReference type="SMART" id="SM00972">
    <property type="entry name" value="SCPU"/>
    <property type="match status" value="1"/>
</dbReference>
<proteinExistence type="predicted"/>
<feature type="signal peptide" evidence="1">
    <location>
        <begin position="1"/>
        <end position="22"/>
    </location>
</feature>
<dbReference type="Proteomes" id="UP000273734">
    <property type="component" value="Unassembled WGS sequence"/>
</dbReference>
<organism evidence="3 4">
    <name type="scientific">Burkholderia ubonensis</name>
    <dbReference type="NCBI Taxonomy" id="101571"/>
    <lineage>
        <taxon>Bacteria</taxon>
        <taxon>Pseudomonadati</taxon>
        <taxon>Pseudomonadota</taxon>
        <taxon>Betaproteobacteria</taxon>
        <taxon>Burkholderiales</taxon>
        <taxon>Burkholderiaceae</taxon>
        <taxon>Burkholderia</taxon>
        <taxon>Burkholderia cepacia complex</taxon>
    </lineage>
</organism>
<keyword evidence="1" id="KW-0732">Signal</keyword>
<dbReference type="PANTHER" id="PTHR37089:SF4">
    <property type="entry name" value="EXPORTED PROTEIN"/>
    <property type="match status" value="1"/>
</dbReference>
<feature type="chain" id="PRO_5044498575" evidence="1">
    <location>
        <begin position="23"/>
        <end position="190"/>
    </location>
</feature>
<dbReference type="Pfam" id="PF05229">
    <property type="entry name" value="SCPU"/>
    <property type="match status" value="1"/>
</dbReference>
<evidence type="ECO:0000259" key="2">
    <source>
        <dbReference type="Pfam" id="PF05229"/>
    </source>
</evidence>
<dbReference type="EMBL" id="QTNY01000002">
    <property type="protein sequence ID" value="RQP83226.1"/>
    <property type="molecule type" value="Genomic_DNA"/>
</dbReference>
<dbReference type="InterPro" id="IPR053167">
    <property type="entry name" value="Spore_coat_component"/>
</dbReference>
<evidence type="ECO:0000313" key="4">
    <source>
        <dbReference type="Proteomes" id="UP000273734"/>
    </source>
</evidence>
<sequence length="190" mass="18688">MKAHWKIWAAVACASACATVQAESGQLAGTVNSKLVLTTGCAIDAGASTGSVGAVDFGALDFGTQPGGFTGSLSAQAAGGGSSATQMTCSPDVTSVQVTVDGGQNPSKGAGIGTGTRALGNGTSYVPYEVYADSAHAKQYVAGTAQTVSVSVPTPGTPFVLPIYGVANKSSTSALTAGTYKDVLNVTIGW</sequence>
<evidence type="ECO:0000313" key="3">
    <source>
        <dbReference type="EMBL" id="RQP83226.1"/>
    </source>
</evidence>
<accession>A0AB74DDE9</accession>
<protein>
    <submittedName>
        <fullName evidence="3">SCPU domain-containing protein</fullName>
    </submittedName>
</protein>
<feature type="domain" description="Spore coat protein U/FanG" evidence="2">
    <location>
        <begin position="29"/>
        <end position="187"/>
    </location>
</feature>